<dbReference type="RefSeq" id="WP_376864892.1">
    <property type="nucleotide sequence ID" value="NZ_JBHRYB010000003.1"/>
</dbReference>
<dbReference type="PANTHER" id="PTHR33337">
    <property type="entry name" value="GFA DOMAIN-CONTAINING PROTEIN"/>
    <property type="match status" value="1"/>
</dbReference>
<comment type="caution">
    <text evidence="6">The sequence shown here is derived from an EMBL/GenBank/DDBJ whole genome shotgun (WGS) entry which is preliminary data.</text>
</comment>
<evidence type="ECO:0000313" key="6">
    <source>
        <dbReference type="EMBL" id="MFC3679234.1"/>
    </source>
</evidence>
<dbReference type="EMBL" id="JBHRYB010000003">
    <property type="protein sequence ID" value="MFC3679234.1"/>
    <property type="molecule type" value="Genomic_DNA"/>
</dbReference>
<keyword evidence="2" id="KW-0479">Metal-binding</keyword>
<proteinExistence type="inferred from homology"/>
<gene>
    <name evidence="6" type="ORF">ACFOMG_03805</name>
</gene>
<keyword evidence="7" id="KW-1185">Reference proteome</keyword>
<evidence type="ECO:0000256" key="2">
    <source>
        <dbReference type="ARBA" id="ARBA00022723"/>
    </source>
</evidence>
<dbReference type="Pfam" id="PF04828">
    <property type="entry name" value="GFA"/>
    <property type="match status" value="1"/>
</dbReference>
<dbReference type="SUPFAM" id="SSF51316">
    <property type="entry name" value="Mss4-like"/>
    <property type="match status" value="1"/>
</dbReference>
<dbReference type="InterPro" id="IPR011057">
    <property type="entry name" value="Mss4-like_sf"/>
</dbReference>
<dbReference type="PROSITE" id="PS51891">
    <property type="entry name" value="CENP_V_GFA"/>
    <property type="match status" value="1"/>
</dbReference>
<feature type="domain" description="CENP-V/GFA" evidence="5">
    <location>
        <begin position="6"/>
        <end position="124"/>
    </location>
</feature>
<dbReference type="PANTHER" id="PTHR33337:SF40">
    <property type="entry name" value="CENP-V_GFA DOMAIN-CONTAINING PROTEIN-RELATED"/>
    <property type="match status" value="1"/>
</dbReference>
<evidence type="ECO:0000256" key="1">
    <source>
        <dbReference type="ARBA" id="ARBA00005495"/>
    </source>
</evidence>
<keyword evidence="4" id="KW-0456">Lyase</keyword>
<dbReference type="Gene3D" id="3.90.1590.10">
    <property type="entry name" value="glutathione-dependent formaldehyde- activating enzyme (gfa)"/>
    <property type="match status" value="1"/>
</dbReference>
<dbReference type="Proteomes" id="UP001595722">
    <property type="component" value="Unassembled WGS sequence"/>
</dbReference>
<evidence type="ECO:0000256" key="3">
    <source>
        <dbReference type="ARBA" id="ARBA00022833"/>
    </source>
</evidence>
<protein>
    <submittedName>
        <fullName evidence="6">GFA family protein</fullName>
    </submittedName>
</protein>
<evidence type="ECO:0000313" key="7">
    <source>
        <dbReference type="Proteomes" id="UP001595722"/>
    </source>
</evidence>
<evidence type="ECO:0000256" key="4">
    <source>
        <dbReference type="ARBA" id="ARBA00023239"/>
    </source>
</evidence>
<comment type="similarity">
    <text evidence="1">Belongs to the Gfa family.</text>
</comment>
<accession>A0ABV7VPX6</accession>
<dbReference type="InterPro" id="IPR006913">
    <property type="entry name" value="CENP-V/GFA"/>
</dbReference>
<sequence length="149" mass="16354">MTAANFSGGCRCGQCRFQASHPPLFAGYCHCQACRQRSSANATAFMMMDEKDFTLQGETHSYRESGGSGAPIEHQRCSRCGSTLYTKLYVLKNILAVPAVLLDDAALFQPQQHVWVSAKPDWYDINDDLPQQPGPPQLSAELKARLATG</sequence>
<organism evidence="6 7">
    <name type="scientific">Bacterioplanoides pacificum</name>
    <dbReference type="NCBI Taxonomy" id="1171596"/>
    <lineage>
        <taxon>Bacteria</taxon>
        <taxon>Pseudomonadati</taxon>
        <taxon>Pseudomonadota</taxon>
        <taxon>Gammaproteobacteria</taxon>
        <taxon>Oceanospirillales</taxon>
        <taxon>Oceanospirillaceae</taxon>
        <taxon>Bacterioplanoides</taxon>
    </lineage>
</organism>
<name>A0ABV7VPX6_9GAMM</name>
<evidence type="ECO:0000259" key="5">
    <source>
        <dbReference type="PROSITE" id="PS51891"/>
    </source>
</evidence>
<reference evidence="7" key="1">
    <citation type="journal article" date="2019" name="Int. J. Syst. Evol. Microbiol.">
        <title>The Global Catalogue of Microorganisms (GCM) 10K type strain sequencing project: providing services to taxonomists for standard genome sequencing and annotation.</title>
        <authorList>
            <consortium name="The Broad Institute Genomics Platform"/>
            <consortium name="The Broad Institute Genome Sequencing Center for Infectious Disease"/>
            <person name="Wu L."/>
            <person name="Ma J."/>
        </authorList>
    </citation>
    <scope>NUCLEOTIDE SEQUENCE [LARGE SCALE GENOMIC DNA]</scope>
    <source>
        <strain evidence="7">KCTC 42424</strain>
    </source>
</reference>
<keyword evidence="3" id="KW-0862">Zinc</keyword>